<dbReference type="AlphaFoldDB" id="A0AAE3D9V1"/>
<protein>
    <submittedName>
        <fullName evidence="3">Cobalt transporter</fullName>
    </submittedName>
</protein>
<feature type="domain" description="DUF8180" evidence="2">
    <location>
        <begin position="72"/>
        <end position="127"/>
    </location>
</feature>
<reference evidence="3 4" key="1">
    <citation type="submission" date="2021-10" db="EMBL/GenBank/DDBJ databases">
        <title>Anaerobic single-cell dispensing facilitates the cultivation of human gut bacteria.</title>
        <authorList>
            <person name="Afrizal A."/>
        </authorList>
    </citation>
    <scope>NUCLEOTIDE SEQUENCE [LARGE SCALE GENOMIC DNA]</scope>
    <source>
        <strain evidence="3 4">CLA-AA-H276</strain>
    </source>
</reference>
<gene>
    <name evidence="3" type="ORF">LKD36_08245</name>
</gene>
<accession>A0AAE3D9V1</accession>
<organism evidence="3 4">
    <name type="scientific">Hominiventricola filiformis</name>
    <dbReference type="NCBI Taxonomy" id="2885352"/>
    <lineage>
        <taxon>Bacteria</taxon>
        <taxon>Bacillati</taxon>
        <taxon>Bacillota</taxon>
        <taxon>Clostridia</taxon>
        <taxon>Lachnospirales</taxon>
        <taxon>Lachnospiraceae</taxon>
        <taxon>Hominiventricola</taxon>
    </lineage>
</organism>
<comment type="caution">
    <text evidence="3">The sequence shown here is derived from an EMBL/GenBank/DDBJ whole genome shotgun (WGS) entry which is preliminary data.</text>
</comment>
<dbReference type="Pfam" id="PF26551">
    <property type="entry name" value="DUF8180"/>
    <property type="match status" value="1"/>
</dbReference>
<evidence type="ECO:0000313" key="3">
    <source>
        <dbReference type="EMBL" id="MCC2126168.1"/>
    </source>
</evidence>
<evidence type="ECO:0000313" key="4">
    <source>
        <dbReference type="Proteomes" id="UP001198220"/>
    </source>
</evidence>
<dbReference type="EMBL" id="JAJEPS010000006">
    <property type="protein sequence ID" value="MCC2126168.1"/>
    <property type="molecule type" value="Genomic_DNA"/>
</dbReference>
<dbReference type="InterPro" id="IPR058493">
    <property type="entry name" value="DUF8180"/>
</dbReference>
<feature type="compositionally biased region" description="Basic and acidic residues" evidence="1">
    <location>
        <begin position="61"/>
        <end position="70"/>
    </location>
</feature>
<evidence type="ECO:0000259" key="2">
    <source>
        <dbReference type="Pfam" id="PF26551"/>
    </source>
</evidence>
<evidence type="ECO:0000256" key="1">
    <source>
        <dbReference type="SAM" id="MobiDB-lite"/>
    </source>
</evidence>
<feature type="compositionally biased region" description="Basic and acidic residues" evidence="1">
    <location>
        <begin position="20"/>
        <end position="54"/>
    </location>
</feature>
<feature type="region of interest" description="Disordered" evidence="1">
    <location>
        <begin position="20"/>
        <end position="70"/>
    </location>
</feature>
<dbReference type="Proteomes" id="UP001198220">
    <property type="component" value="Unassembled WGS sequence"/>
</dbReference>
<sequence>MHMTNEEHSHCGCGCGGHDHDHEHEHSHEHTHDGVTHTHAHTHEGEHQHDHTHGECGCGHHHGEQPKDEDTAVLAYMLDHNRHHAQELAAIAKHLREQGKDDAALQIEKGVEDFEKGNMRLSIALSLVQ</sequence>
<dbReference type="RefSeq" id="WP_118769944.1">
    <property type="nucleotide sequence ID" value="NZ_JAJEPS010000006.1"/>
</dbReference>
<proteinExistence type="predicted"/>
<name>A0AAE3D9V1_9FIRM</name>
<keyword evidence="4" id="KW-1185">Reference proteome</keyword>